<evidence type="ECO:0000259" key="1">
    <source>
        <dbReference type="Pfam" id="PF20263"/>
    </source>
</evidence>
<evidence type="ECO:0000313" key="3">
    <source>
        <dbReference type="Proteomes" id="UP000234254"/>
    </source>
</evidence>
<dbReference type="VEuPathDB" id="FungiDB:P168DRAFT_289841"/>
<dbReference type="RefSeq" id="XP_024693606.1">
    <property type="nucleotide sequence ID" value="XM_024837088.1"/>
</dbReference>
<accession>A0A2I1D558</accession>
<dbReference type="GeneID" id="36544612"/>
<dbReference type="Proteomes" id="UP000234254">
    <property type="component" value="Unassembled WGS sequence"/>
</dbReference>
<name>A0A2I1D558_ASPC2</name>
<gene>
    <name evidence="2" type="ORF">P168DRAFT_289841</name>
</gene>
<organism evidence="2 3">
    <name type="scientific">Aspergillus campestris (strain IBT 28561)</name>
    <dbReference type="NCBI Taxonomy" id="1392248"/>
    <lineage>
        <taxon>Eukaryota</taxon>
        <taxon>Fungi</taxon>
        <taxon>Dikarya</taxon>
        <taxon>Ascomycota</taxon>
        <taxon>Pezizomycotina</taxon>
        <taxon>Eurotiomycetes</taxon>
        <taxon>Eurotiomycetidae</taxon>
        <taxon>Eurotiales</taxon>
        <taxon>Aspergillaceae</taxon>
        <taxon>Aspergillus</taxon>
        <taxon>Aspergillus subgen. Circumdati</taxon>
    </lineage>
</organism>
<keyword evidence="3" id="KW-1185">Reference proteome</keyword>
<protein>
    <recommendedName>
        <fullName evidence="1">LYR motif-containing protein Cup1-like N-terminal domain-containing protein</fullName>
    </recommendedName>
</protein>
<dbReference type="CDD" id="cd20273">
    <property type="entry name" value="Complex1_LYR_unchar"/>
    <property type="match status" value="1"/>
</dbReference>
<comment type="caution">
    <text evidence="2">The sequence shown here is derived from an EMBL/GenBank/DDBJ whole genome shotgun (WGS) entry which is preliminary data.</text>
</comment>
<feature type="domain" description="LYR motif-containing protein Cup1-like N-terminal" evidence="1">
    <location>
        <begin position="17"/>
        <end position="106"/>
    </location>
</feature>
<sequence length="340" mass="40020">MDRFQSGAVHPQEWSRLYRCLLRECSYLPDPVARTHMHSYVVQRFRRYCQPVVKDDLKSDWNRQSRLLRTGKQRLSLLTRANEGYLKPFEKVLRLAYGREGPQRHAWTDKMIESDVPHDNEAVEELMKQPSQFEDGWNPPKIVVELLRSQQGNPNLQQLRHKQPKQLAPVMRKTVWGKDPCLRRRRNIRRTWYTKVKAGLLPPMPDTERATLLGLMSGEIPWNAPARRTKARPTEKVKATEGETVLNKELLLYGPKKGDTFERFSSGRPHVFTLRFMRRSWRRILAMTPHIEWDSPAKRRNIRWEPLREASSLFETLEGDDTIFWTAGDRQATKTVNAEQ</sequence>
<dbReference type="AlphaFoldDB" id="A0A2I1D558"/>
<dbReference type="InterPro" id="IPR046896">
    <property type="entry name" value="Cup1-like_N"/>
</dbReference>
<evidence type="ECO:0000313" key="2">
    <source>
        <dbReference type="EMBL" id="PKY05012.1"/>
    </source>
</evidence>
<dbReference type="OrthoDB" id="5521299at2759"/>
<dbReference type="Pfam" id="PF20263">
    <property type="entry name" value="LYRM2-like"/>
    <property type="match status" value="1"/>
</dbReference>
<reference evidence="2" key="1">
    <citation type="submission" date="2016-12" db="EMBL/GenBank/DDBJ databases">
        <title>The genomes of Aspergillus section Nigri reveals drivers in fungal speciation.</title>
        <authorList>
            <consortium name="DOE Joint Genome Institute"/>
            <person name="Vesth T.C."/>
            <person name="Nybo J."/>
            <person name="Theobald S."/>
            <person name="Brandl J."/>
            <person name="Frisvad J.C."/>
            <person name="Nielsen K.F."/>
            <person name="Lyhne E.K."/>
            <person name="Kogle M.E."/>
            <person name="Kuo A."/>
            <person name="Riley R."/>
            <person name="Clum A."/>
            <person name="Nolan M."/>
            <person name="Lipzen A."/>
            <person name="Salamov A."/>
            <person name="Henrissat B."/>
            <person name="Wiebenga A."/>
            <person name="De vries R.P."/>
            <person name="Grigoriev I.V."/>
            <person name="Mortensen U.H."/>
            <person name="Andersen M.R."/>
            <person name="Baker S.E."/>
        </authorList>
    </citation>
    <scope>NUCLEOTIDE SEQUENCE</scope>
    <source>
        <strain evidence="2">IBT 28561</strain>
    </source>
</reference>
<proteinExistence type="predicted"/>
<dbReference type="EMBL" id="MSFM01000005">
    <property type="protein sequence ID" value="PKY05012.1"/>
    <property type="molecule type" value="Genomic_DNA"/>
</dbReference>